<comment type="caution">
    <text evidence="2">The sequence shown here is derived from an EMBL/GenBank/DDBJ whole genome shotgun (WGS) entry which is preliminary data.</text>
</comment>
<feature type="region of interest" description="Disordered" evidence="1">
    <location>
        <begin position="1"/>
        <end position="45"/>
    </location>
</feature>
<feature type="compositionally biased region" description="Low complexity" evidence="1">
    <location>
        <begin position="539"/>
        <end position="559"/>
    </location>
</feature>
<keyword evidence="3" id="KW-1185">Reference proteome</keyword>
<protein>
    <submittedName>
        <fullName evidence="2">Uncharacterized protein</fullName>
    </submittedName>
</protein>
<reference evidence="2 3" key="2">
    <citation type="submission" date="2017-02" db="EMBL/GenBank/DDBJ databases">
        <title>A genome survey and senescence transcriptome analysis in Lentinula edodes.</title>
        <authorList>
            <person name="Sakamoto Y."/>
            <person name="Nakade K."/>
            <person name="Sato S."/>
            <person name="Yoshida Y."/>
            <person name="Miyazaki K."/>
            <person name="Natsume S."/>
            <person name="Konno N."/>
        </authorList>
    </citation>
    <scope>NUCLEOTIDE SEQUENCE [LARGE SCALE GENOMIC DNA]</scope>
    <source>
        <strain evidence="2 3">NBRC 111202</strain>
    </source>
</reference>
<feature type="compositionally biased region" description="Low complexity" evidence="1">
    <location>
        <begin position="1114"/>
        <end position="1125"/>
    </location>
</feature>
<dbReference type="PANTHER" id="PTHR43569">
    <property type="entry name" value="AMIDOHYDROLASE"/>
    <property type="match status" value="1"/>
</dbReference>
<accession>A0A1Q3EE34</accession>
<feature type="region of interest" description="Disordered" evidence="1">
    <location>
        <begin position="1097"/>
        <end position="1144"/>
    </location>
</feature>
<feature type="region of interest" description="Disordered" evidence="1">
    <location>
        <begin position="371"/>
        <end position="430"/>
    </location>
</feature>
<feature type="compositionally biased region" description="Basic and acidic residues" evidence="1">
    <location>
        <begin position="853"/>
        <end position="862"/>
    </location>
</feature>
<sequence length="1144" mass="126165">MSVPPSPPGGRRKGPKSLPKLPLSAFTPPNSGTSEKFPLAPSPSTVHPETVIDANVVALNDDSSLSRWKIEAGPHLGSRIGGIVVLMSSGDEDSLSKLNVPVVSVMVPFSLDNSDRPTSLPTSHPVSLTTVFTGVTTNSVENLKWALQQGRPVDIDIHADLTDDVFESFEDLLSKSMADVSPIPPIILSNLLPPPNDLELPIVKLMNHPVYRKFQAQIAALSLFPQVSIKYLPPSWDVETPPTPSVMVASPIDDNKQKKEWKRRIKMYLGPVMEAFGYQRIIFGSSPSASSKVSSKAGDWYEIARESFAELGVEQEAVDAVFWTTAKKIYASTRPCAILDHLPSSRWKFKHNPRKPMPNYSDSENEIIDRIARNPHPQRLPKNDDSSSSRESSPDSVRKQKRSFTPTSDDDLQISPIPDDDTPPPPEKPVLRQALGFASAFGGISTSATLNTYQAKPTNPGNAKFLPGQTVFPASTTKKVKASGTKTKKTKKKDYATQTGRFRLTDWTSSPNNASASESPPAPTSSSTQPPPPAMSNVYSLMNNNHNGNGYGSNSYSSSTQASQISTMYSVPPPPIINNTTPYFSNTQHVSTTFTPTSAPPASVTGRFSATKLSTDTQIGSSKGKLLEKAKATPSTVTAKVKQKDKPAANSSNRSIDSADNLSRSTTYYRRDYESQVDLDAMSTSGAGPSSPEIPSHLVPKGKSDHLSIKQSKPSRPASRMVTVLITDVRSGKEDHQLTEVIVPLKDTDPENPEYGFWANAQEVVGKLQSSPARIEGPARAYTMRGKYRQIFMRVVEDGTIEAVPVNISVSSERILEMVVEKLPSPGELPSPPRIPRDLRPSPDPDELSSYSHSHDSRDNKRDRKRYRSPSDGGDRLNGDYGSRSRSGSVSHQNKKRRKVDEEEVIEDSDADLFTTPLTGIGQEWNFDYESPTSDDDENLDAKIVERIDPALQMHPTPGLWESVFKVKARLPRVPAYVELYRILQAMFKRYEGRRVPFKRNRNIRIQKAHILKALRVLDQDDEHSDLSDPDKIYSNCVETLKLISLYGPEGTRLQDVRVQEMMKDESTPEKYSKPQKRFLRLLREIDEKWQAEHVGHVATNEQTKQAEVEAEKPSAQPSSQIPSAEGTVSKVTDRGSSATLDSN</sequence>
<gene>
    <name evidence="2" type="ORF">LENED_007298</name>
</gene>
<feature type="region of interest" description="Disordered" evidence="1">
    <location>
        <begin position="824"/>
        <end position="908"/>
    </location>
</feature>
<dbReference type="AlphaFoldDB" id="A0A1Q3EE34"/>
<feature type="compositionally biased region" description="Basic and acidic residues" evidence="1">
    <location>
        <begin position="381"/>
        <end position="398"/>
    </location>
</feature>
<feature type="compositionally biased region" description="Basic residues" evidence="1">
    <location>
        <begin position="478"/>
        <end position="492"/>
    </location>
</feature>
<dbReference type="PANTHER" id="PTHR43569:SF2">
    <property type="entry name" value="AMIDOHYDROLASE-RELATED DOMAIN-CONTAINING PROTEIN"/>
    <property type="match status" value="1"/>
</dbReference>
<dbReference type="Proteomes" id="UP000188533">
    <property type="component" value="Unassembled WGS sequence"/>
</dbReference>
<reference evidence="2 3" key="1">
    <citation type="submission" date="2016-08" db="EMBL/GenBank/DDBJ databases">
        <authorList>
            <consortium name="Lentinula edodes genome sequencing consortium"/>
            <person name="Sakamoto Y."/>
            <person name="Nakade K."/>
            <person name="Sato S."/>
            <person name="Yoshida Y."/>
            <person name="Miyazaki K."/>
            <person name="Natsume S."/>
            <person name="Konno N."/>
        </authorList>
    </citation>
    <scope>NUCLEOTIDE SEQUENCE [LARGE SCALE GENOMIC DNA]</scope>
    <source>
        <strain evidence="2 3">NBRC 111202</strain>
    </source>
</reference>
<feature type="compositionally biased region" description="Polar residues" evidence="1">
    <location>
        <begin position="649"/>
        <end position="668"/>
    </location>
</feature>
<name>A0A1Q3EE34_LENED</name>
<evidence type="ECO:0000256" key="1">
    <source>
        <dbReference type="SAM" id="MobiDB-lite"/>
    </source>
</evidence>
<organism evidence="2 3">
    <name type="scientific">Lentinula edodes</name>
    <name type="common">Shiitake mushroom</name>
    <name type="synonym">Lentinus edodes</name>
    <dbReference type="NCBI Taxonomy" id="5353"/>
    <lineage>
        <taxon>Eukaryota</taxon>
        <taxon>Fungi</taxon>
        <taxon>Dikarya</taxon>
        <taxon>Basidiomycota</taxon>
        <taxon>Agaricomycotina</taxon>
        <taxon>Agaricomycetes</taxon>
        <taxon>Agaricomycetidae</taxon>
        <taxon>Agaricales</taxon>
        <taxon>Marasmiineae</taxon>
        <taxon>Omphalotaceae</taxon>
        <taxon>Lentinula</taxon>
    </lineage>
</organism>
<evidence type="ECO:0000313" key="3">
    <source>
        <dbReference type="Proteomes" id="UP000188533"/>
    </source>
</evidence>
<feature type="region of interest" description="Disordered" evidence="1">
    <location>
        <begin position="613"/>
        <end position="669"/>
    </location>
</feature>
<proteinExistence type="predicted"/>
<feature type="compositionally biased region" description="Low complexity" evidence="1">
    <location>
        <begin position="508"/>
        <end position="528"/>
    </location>
</feature>
<evidence type="ECO:0000313" key="2">
    <source>
        <dbReference type="EMBL" id="GAW05438.1"/>
    </source>
</evidence>
<dbReference type="Gene3D" id="3.20.20.140">
    <property type="entry name" value="Metal-dependent hydrolases"/>
    <property type="match status" value="1"/>
</dbReference>
<dbReference type="EMBL" id="BDGU01000250">
    <property type="protein sequence ID" value="GAW05438.1"/>
    <property type="molecule type" value="Genomic_DNA"/>
</dbReference>
<feature type="compositionally biased region" description="Polar residues" evidence="1">
    <location>
        <begin position="1135"/>
        <end position="1144"/>
    </location>
</feature>
<dbReference type="STRING" id="5353.A0A1Q3EE34"/>
<feature type="region of interest" description="Disordered" evidence="1">
    <location>
        <begin position="476"/>
        <end position="559"/>
    </location>
</feature>
<dbReference type="InterPro" id="IPR052350">
    <property type="entry name" value="Metallo-dep_Lactonases"/>
</dbReference>
<feature type="region of interest" description="Disordered" evidence="1">
    <location>
        <begin position="681"/>
        <end position="719"/>
    </location>
</feature>
<feature type="compositionally biased region" description="Acidic residues" evidence="1">
    <location>
        <begin position="408"/>
        <end position="422"/>
    </location>
</feature>